<dbReference type="FunCoup" id="A5DUD0">
    <property type="interactions" value="196"/>
</dbReference>
<dbReference type="InParanoid" id="A5DUD0"/>
<comment type="similarity">
    <text evidence="1 2">Belongs to the DSS1/SEM1 family.</text>
</comment>
<dbReference type="SMART" id="SM01385">
    <property type="entry name" value="DSS1_SEM1"/>
    <property type="match status" value="1"/>
</dbReference>
<keyword evidence="5" id="KW-1185">Reference proteome</keyword>
<dbReference type="HOGENOM" id="CLU_141774_1_0_1"/>
<proteinExistence type="inferred from homology"/>
<comment type="function">
    <text evidence="2">Component of the 26S proteasome, a multiprotein complex involved in the ATP-dependent degradation of ubiquitinated proteins.</text>
</comment>
<dbReference type="GO" id="GO:0005634">
    <property type="term" value="C:nucleus"/>
    <property type="evidence" value="ECO:0007669"/>
    <property type="project" value="UniProtKB-SubCell"/>
</dbReference>
<reference evidence="4 5" key="1">
    <citation type="journal article" date="2009" name="Nature">
        <title>Evolution of pathogenicity and sexual reproduction in eight Candida genomes.</title>
        <authorList>
            <person name="Butler G."/>
            <person name="Rasmussen M.D."/>
            <person name="Lin M.F."/>
            <person name="Santos M.A."/>
            <person name="Sakthikumar S."/>
            <person name="Munro C.A."/>
            <person name="Rheinbay E."/>
            <person name="Grabherr M."/>
            <person name="Forche A."/>
            <person name="Reedy J.L."/>
            <person name="Agrafioti I."/>
            <person name="Arnaud M.B."/>
            <person name="Bates S."/>
            <person name="Brown A.J."/>
            <person name="Brunke S."/>
            <person name="Costanzo M.C."/>
            <person name="Fitzpatrick D.A."/>
            <person name="de Groot P.W."/>
            <person name="Harris D."/>
            <person name="Hoyer L.L."/>
            <person name="Hube B."/>
            <person name="Klis F.M."/>
            <person name="Kodira C."/>
            <person name="Lennard N."/>
            <person name="Logue M.E."/>
            <person name="Martin R."/>
            <person name="Neiman A.M."/>
            <person name="Nikolaou E."/>
            <person name="Quail M.A."/>
            <person name="Quinn J."/>
            <person name="Santos M.C."/>
            <person name="Schmitzberger F.F."/>
            <person name="Sherlock G."/>
            <person name="Shah P."/>
            <person name="Silverstein K.A."/>
            <person name="Skrzypek M.S."/>
            <person name="Soll D."/>
            <person name="Staggs R."/>
            <person name="Stansfield I."/>
            <person name="Stumpf M.P."/>
            <person name="Sudbery P.E."/>
            <person name="Srikantha T."/>
            <person name="Zeng Q."/>
            <person name="Berman J."/>
            <person name="Berriman M."/>
            <person name="Heitman J."/>
            <person name="Gow N.A."/>
            <person name="Lorenz M.C."/>
            <person name="Birren B.W."/>
            <person name="Kellis M."/>
            <person name="Cuomo C.A."/>
        </authorList>
    </citation>
    <scope>NUCLEOTIDE SEQUENCE [LARGE SCALE GENOMIC DNA]</scope>
    <source>
        <strain evidence="5">ATCC 11503 / BCRC 21390 / CBS 2605 / JCM 1781 / NBRC 1676 / NRRL YB-4239</strain>
    </source>
</reference>
<dbReference type="GO" id="GO:0008541">
    <property type="term" value="C:proteasome regulatory particle, lid subcomplex"/>
    <property type="evidence" value="ECO:0007669"/>
    <property type="project" value="UniProtKB-UniRule"/>
</dbReference>
<dbReference type="Proteomes" id="UP000001996">
    <property type="component" value="Unassembled WGS sequence"/>
</dbReference>
<evidence type="ECO:0000256" key="1">
    <source>
        <dbReference type="ARBA" id="ARBA00034491"/>
    </source>
</evidence>
<evidence type="ECO:0000256" key="2">
    <source>
        <dbReference type="RuleBase" id="RU369057"/>
    </source>
</evidence>
<evidence type="ECO:0000313" key="5">
    <source>
        <dbReference type="Proteomes" id="UP000001996"/>
    </source>
</evidence>
<accession>A5DUD0</accession>
<evidence type="ECO:0000313" key="4">
    <source>
        <dbReference type="EMBL" id="EDK42788.1"/>
    </source>
</evidence>
<dbReference type="PANTHER" id="PTHR16771:SF0">
    <property type="entry name" value="26S PROTEASOME COMPLEX SUBUNIT SEM1"/>
    <property type="match status" value="1"/>
</dbReference>
<dbReference type="eggNOG" id="ENOG502SBIC">
    <property type="taxonomic scope" value="Eukaryota"/>
</dbReference>
<dbReference type="PANTHER" id="PTHR16771">
    <property type="entry name" value="26 PROTEASOME COMPLEX SUBUNIT DSS1"/>
    <property type="match status" value="1"/>
</dbReference>
<feature type="compositionally biased region" description="Basic and acidic residues" evidence="3">
    <location>
        <begin position="8"/>
        <end position="18"/>
    </location>
</feature>
<dbReference type="AlphaFoldDB" id="A5DUD0"/>
<dbReference type="Pfam" id="PF05160">
    <property type="entry name" value="DSS1_SEM1"/>
    <property type="match status" value="1"/>
</dbReference>
<organism evidence="4 5">
    <name type="scientific">Lodderomyces elongisporus (strain ATCC 11503 / CBS 2605 / JCM 1781 / NBRC 1676 / NRRL YB-4239)</name>
    <name type="common">Yeast</name>
    <name type="synonym">Saccharomyces elongisporus</name>
    <dbReference type="NCBI Taxonomy" id="379508"/>
    <lineage>
        <taxon>Eukaryota</taxon>
        <taxon>Fungi</taxon>
        <taxon>Dikarya</taxon>
        <taxon>Ascomycota</taxon>
        <taxon>Saccharomycotina</taxon>
        <taxon>Pichiomycetes</taxon>
        <taxon>Debaryomycetaceae</taxon>
        <taxon>Candida/Lodderomyces clade</taxon>
        <taxon>Lodderomyces</taxon>
    </lineage>
</organism>
<keyword evidence="2" id="KW-0647">Proteasome</keyword>
<dbReference type="EMBL" id="CH981524">
    <property type="protein sequence ID" value="EDK42788.1"/>
    <property type="molecule type" value="Genomic_DNA"/>
</dbReference>
<protein>
    <recommendedName>
        <fullName evidence="2">26S proteasome complex subunit SEM1</fullName>
    </recommendedName>
</protein>
<dbReference type="VEuPathDB" id="FungiDB:LELG_00966"/>
<dbReference type="InterPro" id="IPR007834">
    <property type="entry name" value="DSS1_SEM1"/>
</dbReference>
<dbReference type="OMA" id="PEDENDW"/>
<sequence>MANANTKDTLKVSAKEEQAQAQVPAQEQEQENKAIKTLEEDDEFEDFPEDENDWVNENKVKESTLWEEDWDDEDDQDAFSQKLKEELIKAQKAVHSS</sequence>
<name>A5DUD0_LODEL</name>
<evidence type="ECO:0000256" key="3">
    <source>
        <dbReference type="SAM" id="MobiDB-lite"/>
    </source>
</evidence>
<keyword evidence="2" id="KW-0539">Nucleus</keyword>
<dbReference type="STRING" id="379508.A5DUD0"/>
<dbReference type="GeneID" id="5235613"/>
<dbReference type="GO" id="GO:0000724">
    <property type="term" value="P:double-strand break repair via homologous recombination"/>
    <property type="evidence" value="ECO:0007669"/>
    <property type="project" value="TreeGrafter"/>
</dbReference>
<comment type="subcellular location">
    <subcellularLocation>
        <location evidence="2">Nucleus</location>
    </subcellularLocation>
</comment>
<dbReference type="GO" id="GO:0043248">
    <property type="term" value="P:proteasome assembly"/>
    <property type="evidence" value="ECO:0007669"/>
    <property type="project" value="UniProtKB-UniRule"/>
</dbReference>
<dbReference type="GO" id="GO:0006406">
    <property type="term" value="P:mRNA export from nucleus"/>
    <property type="evidence" value="ECO:0007669"/>
    <property type="project" value="UniProtKB-UniRule"/>
</dbReference>
<dbReference type="KEGG" id="lel:PVL30_000928"/>
<feature type="region of interest" description="Disordered" evidence="3">
    <location>
        <begin position="1"/>
        <end position="36"/>
    </location>
</feature>
<gene>
    <name evidence="4" type="ORF">LELG_00966</name>
</gene>